<protein>
    <submittedName>
        <fullName evidence="1">Uncharacterized protein</fullName>
    </submittedName>
</protein>
<dbReference type="Proteomes" id="UP000243459">
    <property type="component" value="Chromosome 5"/>
</dbReference>
<evidence type="ECO:0000313" key="2">
    <source>
        <dbReference type="Proteomes" id="UP000243459"/>
    </source>
</evidence>
<name>A0A5P1EQA6_ASPOF</name>
<proteinExistence type="predicted"/>
<keyword evidence="2" id="KW-1185">Reference proteome</keyword>
<accession>A0A5P1EQA6</accession>
<dbReference type="AlphaFoldDB" id="A0A5P1EQA6"/>
<sequence length="222" mass="24481">MAPKIAADRGKDKKVTDSSGEASALPVFSVLYSSAPIPPRGDIGSNNTQTGTYYSHYPMLENLPVFLYRSREVFHLLYEPSSATLRCLIMDASLEIVDQSLVPKPALLFSDSIEDLDVLDLEESRWLRTVGERCFFTPLMPHDIAEDIAPHVSVAKESSSQPPTEFLHVLSSEEGSHVRFESQEPNVLPVISFEPTTILGVAVETKIEITVKTTNSTSSIEI</sequence>
<dbReference type="EMBL" id="CM007385">
    <property type="protein sequence ID" value="ONK68188.1"/>
    <property type="molecule type" value="Genomic_DNA"/>
</dbReference>
<organism evidence="1 2">
    <name type="scientific">Asparagus officinalis</name>
    <name type="common">Garden asparagus</name>
    <dbReference type="NCBI Taxonomy" id="4686"/>
    <lineage>
        <taxon>Eukaryota</taxon>
        <taxon>Viridiplantae</taxon>
        <taxon>Streptophyta</taxon>
        <taxon>Embryophyta</taxon>
        <taxon>Tracheophyta</taxon>
        <taxon>Spermatophyta</taxon>
        <taxon>Magnoliopsida</taxon>
        <taxon>Liliopsida</taxon>
        <taxon>Asparagales</taxon>
        <taxon>Asparagaceae</taxon>
        <taxon>Asparagoideae</taxon>
        <taxon>Asparagus</taxon>
    </lineage>
</organism>
<gene>
    <name evidence="1" type="ORF">A4U43_C05F8560</name>
</gene>
<evidence type="ECO:0000313" key="1">
    <source>
        <dbReference type="EMBL" id="ONK68188.1"/>
    </source>
</evidence>
<reference evidence="2" key="1">
    <citation type="journal article" date="2017" name="Nat. Commun.">
        <title>The asparagus genome sheds light on the origin and evolution of a young Y chromosome.</title>
        <authorList>
            <person name="Harkess A."/>
            <person name="Zhou J."/>
            <person name="Xu C."/>
            <person name="Bowers J.E."/>
            <person name="Van der Hulst R."/>
            <person name="Ayyampalayam S."/>
            <person name="Mercati F."/>
            <person name="Riccardi P."/>
            <person name="McKain M.R."/>
            <person name="Kakrana A."/>
            <person name="Tang H."/>
            <person name="Ray J."/>
            <person name="Groenendijk J."/>
            <person name="Arikit S."/>
            <person name="Mathioni S.M."/>
            <person name="Nakano M."/>
            <person name="Shan H."/>
            <person name="Telgmann-Rauber A."/>
            <person name="Kanno A."/>
            <person name="Yue Z."/>
            <person name="Chen H."/>
            <person name="Li W."/>
            <person name="Chen Y."/>
            <person name="Xu X."/>
            <person name="Zhang Y."/>
            <person name="Luo S."/>
            <person name="Chen H."/>
            <person name="Gao J."/>
            <person name="Mao Z."/>
            <person name="Pires J.C."/>
            <person name="Luo M."/>
            <person name="Kudrna D."/>
            <person name="Wing R.A."/>
            <person name="Meyers B.C."/>
            <person name="Yi K."/>
            <person name="Kong H."/>
            <person name="Lavrijsen P."/>
            <person name="Sunseri F."/>
            <person name="Falavigna A."/>
            <person name="Ye Y."/>
            <person name="Leebens-Mack J.H."/>
            <person name="Chen G."/>
        </authorList>
    </citation>
    <scope>NUCLEOTIDE SEQUENCE [LARGE SCALE GENOMIC DNA]</scope>
    <source>
        <strain evidence="2">cv. DH0086</strain>
    </source>
</reference>
<dbReference type="Gramene" id="ONK68188">
    <property type="protein sequence ID" value="ONK68188"/>
    <property type="gene ID" value="A4U43_C05F8560"/>
</dbReference>